<feature type="signal peptide" evidence="6">
    <location>
        <begin position="1"/>
        <end position="22"/>
    </location>
</feature>
<proteinExistence type="predicted"/>
<feature type="transmembrane region" description="Helical" evidence="5">
    <location>
        <begin position="77"/>
        <end position="100"/>
    </location>
</feature>
<dbReference type="PANTHER" id="PTHR16950:SF16">
    <property type="entry name" value="ZINC TRANSPORTER ZIP13"/>
    <property type="match status" value="1"/>
</dbReference>
<dbReference type="EMBL" id="JBJQND010000010">
    <property type="protein sequence ID" value="KAL3863120.1"/>
    <property type="molecule type" value="Genomic_DNA"/>
</dbReference>
<feature type="transmembrane region" description="Helical" evidence="5">
    <location>
        <begin position="328"/>
        <end position="346"/>
    </location>
</feature>
<feature type="chain" id="PRO_5044800969" description="Zinc transporter ZIP13" evidence="6">
    <location>
        <begin position="23"/>
        <end position="409"/>
    </location>
</feature>
<comment type="caution">
    <text evidence="7">The sequence shown here is derived from an EMBL/GenBank/DDBJ whole genome shotgun (WGS) entry which is preliminary data.</text>
</comment>
<keyword evidence="3 5" id="KW-1133">Transmembrane helix</keyword>
<feature type="transmembrane region" description="Helical" evidence="5">
    <location>
        <begin position="153"/>
        <end position="171"/>
    </location>
</feature>
<keyword evidence="4 5" id="KW-0472">Membrane</keyword>
<dbReference type="InterPro" id="IPR003689">
    <property type="entry name" value="ZIP"/>
</dbReference>
<dbReference type="GO" id="GO:0016020">
    <property type="term" value="C:membrane"/>
    <property type="evidence" value="ECO:0007669"/>
    <property type="project" value="UniProtKB-SubCell"/>
</dbReference>
<evidence type="ECO:0008006" key="9">
    <source>
        <dbReference type="Google" id="ProtNLM"/>
    </source>
</evidence>
<dbReference type="Pfam" id="PF02535">
    <property type="entry name" value="Zip"/>
    <property type="match status" value="1"/>
</dbReference>
<dbReference type="Proteomes" id="UP001634394">
    <property type="component" value="Unassembled WGS sequence"/>
</dbReference>
<evidence type="ECO:0000256" key="3">
    <source>
        <dbReference type="ARBA" id="ARBA00022989"/>
    </source>
</evidence>
<evidence type="ECO:0000313" key="7">
    <source>
        <dbReference type="EMBL" id="KAL3863120.1"/>
    </source>
</evidence>
<reference evidence="7 8" key="1">
    <citation type="submission" date="2024-11" db="EMBL/GenBank/DDBJ databases">
        <title>Chromosome-level genome assembly of the freshwater bivalve Anodonta woodiana.</title>
        <authorList>
            <person name="Chen X."/>
        </authorList>
    </citation>
    <scope>NUCLEOTIDE SEQUENCE [LARGE SCALE GENOMIC DNA]</scope>
    <source>
        <strain evidence="7">MN2024</strain>
        <tissue evidence="7">Gills</tissue>
    </source>
</reference>
<gene>
    <name evidence="7" type="ORF">ACJMK2_004893</name>
</gene>
<dbReference type="PANTHER" id="PTHR16950">
    <property type="entry name" value="ZINC TRANSPORTER SLC39A7 HISTIDINE-RICH MEMBRANE PROTEIN KE4"/>
    <property type="match status" value="1"/>
</dbReference>
<feature type="transmembrane region" description="Helical" evidence="5">
    <location>
        <begin position="358"/>
        <end position="380"/>
    </location>
</feature>
<keyword evidence="6" id="KW-0732">Signal</keyword>
<organism evidence="7 8">
    <name type="scientific">Sinanodonta woodiana</name>
    <name type="common">Chinese pond mussel</name>
    <name type="synonym">Anodonta woodiana</name>
    <dbReference type="NCBI Taxonomy" id="1069815"/>
    <lineage>
        <taxon>Eukaryota</taxon>
        <taxon>Metazoa</taxon>
        <taxon>Spiralia</taxon>
        <taxon>Lophotrochozoa</taxon>
        <taxon>Mollusca</taxon>
        <taxon>Bivalvia</taxon>
        <taxon>Autobranchia</taxon>
        <taxon>Heteroconchia</taxon>
        <taxon>Palaeoheterodonta</taxon>
        <taxon>Unionida</taxon>
        <taxon>Unionoidea</taxon>
        <taxon>Unionidae</taxon>
        <taxon>Unioninae</taxon>
        <taxon>Sinanodonta</taxon>
    </lineage>
</organism>
<dbReference type="AlphaFoldDB" id="A0ABD3VNE8"/>
<accession>A0ABD3VNE8</accession>
<feature type="transmembrane region" description="Helical" evidence="5">
    <location>
        <begin position="120"/>
        <end position="138"/>
    </location>
</feature>
<evidence type="ECO:0000256" key="5">
    <source>
        <dbReference type="SAM" id="Phobius"/>
    </source>
</evidence>
<name>A0ABD3VNE8_SINWO</name>
<evidence type="ECO:0000256" key="2">
    <source>
        <dbReference type="ARBA" id="ARBA00022692"/>
    </source>
</evidence>
<sequence length="409" mass="44345">MVHMMTLFKGLVFAILITVTYGKIHRAKTTTTKFGRQNSRYLEELDSSSYVAEIDAAVKNSLDSDKVMLDETTQNRFAIWTYSIGCAILVGLSGIFPLLVIPIEAGPALKHGAAASKLKLLLSFAVGGLLGDVFLHLLPEAWEHVDRDGHQNGYVNIGLWVLAGILSFLIIEKVFAKEGEFEHLPDNCEEDSVTCNENSNVVKEIVQNGTSSLARTRKGKSGEKLIKHEIVTNINKSKTKTEDTRHKNGNVICESKEESIKVSGYLNLAANVIDNFTHGLAVAGGFLVNTKVGLITTVAILLHEIPHEVGDFAILLRAGFDRWRAAKAQLLTATGSVFGAIAALSADSAQSAGDSTAWILPFTSGGFIYIALVTVVPDLMDEKHGSESVKQVVTMLLGIFAMYCVCLVH</sequence>
<keyword evidence="2 5" id="KW-0812">Transmembrane</keyword>
<comment type="subcellular location">
    <subcellularLocation>
        <location evidence="1">Membrane</location>
        <topology evidence="1">Multi-pass membrane protein</topology>
    </subcellularLocation>
</comment>
<keyword evidence="8" id="KW-1185">Reference proteome</keyword>
<evidence type="ECO:0000313" key="8">
    <source>
        <dbReference type="Proteomes" id="UP001634394"/>
    </source>
</evidence>
<protein>
    <recommendedName>
        <fullName evidence="9">Zinc transporter ZIP13</fullName>
    </recommendedName>
</protein>
<evidence type="ECO:0000256" key="6">
    <source>
        <dbReference type="SAM" id="SignalP"/>
    </source>
</evidence>
<evidence type="ECO:0000256" key="1">
    <source>
        <dbReference type="ARBA" id="ARBA00004141"/>
    </source>
</evidence>
<evidence type="ECO:0000256" key="4">
    <source>
        <dbReference type="ARBA" id="ARBA00023136"/>
    </source>
</evidence>
<feature type="transmembrane region" description="Helical" evidence="5">
    <location>
        <begin position="392"/>
        <end position="408"/>
    </location>
</feature>